<reference evidence="14" key="2">
    <citation type="submission" date="2020-04" db="EMBL/GenBank/DDBJ databases">
        <authorList>
            <consortium name="NCBI Genome Project"/>
        </authorList>
    </citation>
    <scope>NUCLEOTIDE SEQUENCE</scope>
    <source>
        <strain evidence="14">CBS 781.70</strain>
    </source>
</reference>
<dbReference type="InterPro" id="IPR007653">
    <property type="entry name" value="SPC3"/>
</dbReference>
<dbReference type="GO" id="GO:0006465">
    <property type="term" value="P:signal peptide processing"/>
    <property type="evidence" value="ECO:0007669"/>
    <property type="project" value="UniProtKB-UniRule"/>
</dbReference>
<keyword evidence="3 11" id="KW-0812">Transmembrane</keyword>
<comment type="subcellular location">
    <subcellularLocation>
        <location evidence="1">Endoplasmic reticulum membrane</location>
        <topology evidence="1">Single-pass type II membrane protein</topology>
    </subcellularLocation>
</comment>
<feature type="transmembrane region" description="Helical" evidence="11">
    <location>
        <begin position="12"/>
        <end position="31"/>
    </location>
</feature>
<proteinExistence type="inferred from homology"/>
<sequence length="237" mass="26212">MHSALVRLQNVFGFFTTVASCIAILIAFSSFTSPQTPSASLKLRNVQVVKGRPHYYSSKKEEYAHIKFDLDTDLSSLFNWNTKQVFLYIKATYPPTSPSEPRTEAILWDAILAGPIQPPHHNHWDPHASTKSRRSKSPPKSPSTKPPGIFKLANQRPKYQITDPSGRIAAQANATLELAWNVQPWVGALTWSRDADFGVWKKLKGGRTKAFTFPALKEKGEGLGTAKGGEGNRGKPA</sequence>
<evidence type="ECO:0000313" key="14">
    <source>
        <dbReference type="RefSeq" id="XP_033533815.1"/>
    </source>
</evidence>
<evidence type="ECO:0000313" key="13">
    <source>
        <dbReference type="Proteomes" id="UP000504638"/>
    </source>
</evidence>
<evidence type="ECO:0000256" key="1">
    <source>
        <dbReference type="ARBA" id="ARBA00004648"/>
    </source>
</evidence>
<feature type="region of interest" description="Disordered" evidence="10">
    <location>
        <begin position="119"/>
        <end position="155"/>
    </location>
</feature>
<evidence type="ECO:0000256" key="7">
    <source>
        <dbReference type="ARBA" id="ARBA00023136"/>
    </source>
</evidence>
<organism evidence="12">
    <name type="scientific">Eremomyces bilateralis CBS 781.70</name>
    <dbReference type="NCBI Taxonomy" id="1392243"/>
    <lineage>
        <taxon>Eukaryota</taxon>
        <taxon>Fungi</taxon>
        <taxon>Dikarya</taxon>
        <taxon>Ascomycota</taxon>
        <taxon>Pezizomycotina</taxon>
        <taxon>Dothideomycetes</taxon>
        <taxon>Dothideomycetes incertae sedis</taxon>
        <taxon>Eremomycetales</taxon>
        <taxon>Eremomycetaceae</taxon>
        <taxon>Eremomyces</taxon>
    </lineage>
</organism>
<dbReference type="PROSITE" id="PS51257">
    <property type="entry name" value="PROKAR_LIPOPROTEIN"/>
    <property type="match status" value="1"/>
</dbReference>
<evidence type="ECO:0000256" key="5">
    <source>
        <dbReference type="ARBA" id="ARBA00022968"/>
    </source>
</evidence>
<dbReference type="PIRSF" id="PIRSF016089">
    <property type="entry name" value="SPC22"/>
    <property type="match status" value="1"/>
</dbReference>
<evidence type="ECO:0000256" key="4">
    <source>
        <dbReference type="ARBA" id="ARBA00022824"/>
    </source>
</evidence>
<evidence type="ECO:0000256" key="6">
    <source>
        <dbReference type="ARBA" id="ARBA00022989"/>
    </source>
</evidence>
<dbReference type="GO" id="GO:0045047">
    <property type="term" value="P:protein targeting to ER"/>
    <property type="evidence" value="ECO:0007669"/>
    <property type="project" value="TreeGrafter"/>
</dbReference>
<evidence type="ECO:0000256" key="10">
    <source>
        <dbReference type="SAM" id="MobiDB-lite"/>
    </source>
</evidence>
<dbReference type="Pfam" id="PF04573">
    <property type="entry name" value="SPC22"/>
    <property type="match status" value="2"/>
</dbReference>
<name>A0A6G1G2A1_9PEZI</name>
<gene>
    <name evidence="12 14" type="ORF">P152DRAFT_449471</name>
</gene>
<dbReference type="Proteomes" id="UP000504638">
    <property type="component" value="Unplaced"/>
</dbReference>
<dbReference type="GO" id="GO:0005787">
    <property type="term" value="C:signal peptidase complex"/>
    <property type="evidence" value="ECO:0007669"/>
    <property type="project" value="UniProtKB-UniRule"/>
</dbReference>
<reference evidence="14" key="3">
    <citation type="submission" date="2025-04" db="UniProtKB">
        <authorList>
            <consortium name="RefSeq"/>
        </authorList>
    </citation>
    <scope>IDENTIFICATION</scope>
    <source>
        <strain evidence="14">CBS 781.70</strain>
    </source>
</reference>
<evidence type="ECO:0000256" key="2">
    <source>
        <dbReference type="ARBA" id="ARBA00009289"/>
    </source>
</evidence>
<evidence type="ECO:0000256" key="8">
    <source>
        <dbReference type="ARBA" id="ARBA00045670"/>
    </source>
</evidence>
<evidence type="ECO:0000256" key="9">
    <source>
        <dbReference type="PIRNR" id="PIRNR016089"/>
    </source>
</evidence>
<keyword evidence="6 11" id="KW-1133">Transmembrane helix</keyword>
<keyword evidence="5" id="KW-0735">Signal-anchor</keyword>
<dbReference type="PANTHER" id="PTHR12804">
    <property type="entry name" value="MICROSOMAL SIGNAL PEPTIDASE 23 KD SUBUNIT SPC22/23"/>
    <property type="match status" value="1"/>
</dbReference>
<comment type="function">
    <text evidence="8">Essential component of the signal peptidase complex (SPC) which catalyzes the cleavage of N-terminal signal sequences from nascent proteins as they are translocated into the lumen of the endoplasmic reticulum. Essential for the SPC catalytic activity, possibly by stabilizing and positioning the active center of the complex close to the lumenal surface. Essential for viability.</text>
</comment>
<evidence type="ECO:0000313" key="12">
    <source>
        <dbReference type="EMBL" id="KAF1812184.1"/>
    </source>
</evidence>
<comment type="similarity">
    <text evidence="2 9">Belongs to the SPCS3 family.</text>
</comment>
<evidence type="ECO:0000256" key="11">
    <source>
        <dbReference type="SAM" id="Phobius"/>
    </source>
</evidence>
<dbReference type="RefSeq" id="XP_033533815.1">
    <property type="nucleotide sequence ID" value="XM_033678111.1"/>
</dbReference>
<dbReference type="AlphaFoldDB" id="A0A6G1G2A1"/>
<keyword evidence="13" id="KW-1185">Reference proteome</keyword>
<evidence type="ECO:0000256" key="3">
    <source>
        <dbReference type="ARBA" id="ARBA00022692"/>
    </source>
</evidence>
<reference evidence="12 14" key="1">
    <citation type="submission" date="2020-01" db="EMBL/GenBank/DDBJ databases">
        <authorList>
            <consortium name="DOE Joint Genome Institute"/>
            <person name="Haridas S."/>
            <person name="Albert R."/>
            <person name="Binder M."/>
            <person name="Bloem J."/>
            <person name="Labutti K."/>
            <person name="Salamov A."/>
            <person name="Andreopoulos B."/>
            <person name="Baker S.E."/>
            <person name="Barry K."/>
            <person name="Bills G."/>
            <person name="Bluhm B.H."/>
            <person name="Cannon C."/>
            <person name="Castanera R."/>
            <person name="Culley D.E."/>
            <person name="Daum C."/>
            <person name="Ezra D."/>
            <person name="Gonzalez J.B."/>
            <person name="Henrissat B."/>
            <person name="Kuo A."/>
            <person name="Liang C."/>
            <person name="Lipzen A."/>
            <person name="Lutzoni F."/>
            <person name="Magnuson J."/>
            <person name="Mondo S."/>
            <person name="Nolan M."/>
            <person name="Ohm R."/>
            <person name="Pangilinan J."/>
            <person name="Park H.-J."/>
            <person name="Ramirez L."/>
            <person name="Alfaro M."/>
            <person name="Sun H."/>
            <person name="Tritt A."/>
            <person name="Yoshinaga Y."/>
            <person name="Zwiers L.-H."/>
            <person name="Turgeon B.G."/>
            <person name="Goodwin S.B."/>
            <person name="Spatafora J.W."/>
            <person name="Crous P.W."/>
            <person name="Grigoriev I.V."/>
        </authorList>
    </citation>
    <scope>NUCLEOTIDE SEQUENCE</scope>
    <source>
        <strain evidence="12 14">CBS 781.70</strain>
    </source>
</reference>
<accession>A0A6G1G2A1</accession>
<protein>
    <recommendedName>
        <fullName evidence="9">Signal peptidase subunit 3</fullName>
    </recommendedName>
</protein>
<dbReference type="OrthoDB" id="10261524at2759"/>
<dbReference type="PANTHER" id="PTHR12804:SF0">
    <property type="entry name" value="SIGNAL PEPTIDASE COMPLEX SUBUNIT 3"/>
    <property type="match status" value="1"/>
</dbReference>
<keyword evidence="7 9" id="KW-0472">Membrane</keyword>
<dbReference type="EMBL" id="ML975158">
    <property type="protein sequence ID" value="KAF1812184.1"/>
    <property type="molecule type" value="Genomic_DNA"/>
</dbReference>
<keyword evidence="4 9" id="KW-0256">Endoplasmic reticulum</keyword>
<dbReference type="GeneID" id="54418681"/>